<dbReference type="Pfam" id="PF13583">
    <property type="entry name" value="Reprolysin_4"/>
    <property type="match status" value="1"/>
</dbReference>
<dbReference type="SUPFAM" id="SSF49265">
    <property type="entry name" value="Fibronectin type III"/>
    <property type="match status" value="1"/>
</dbReference>
<dbReference type="EMBL" id="JAOAMU010000003">
    <property type="protein sequence ID" value="MCT2562394.1"/>
    <property type="molecule type" value="Genomic_DNA"/>
</dbReference>
<dbReference type="PROSITE" id="PS50853">
    <property type="entry name" value="FN3"/>
    <property type="match status" value="1"/>
</dbReference>
<dbReference type="Gene3D" id="2.60.40.10">
    <property type="entry name" value="Immunoglobulins"/>
    <property type="match status" value="1"/>
</dbReference>
<dbReference type="NCBIfam" id="TIGR04183">
    <property type="entry name" value="Por_Secre_tail"/>
    <property type="match status" value="1"/>
</dbReference>
<dbReference type="Proteomes" id="UP001525566">
    <property type="component" value="Unassembled WGS sequence"/>
</dbReference>
<dbReference type="InterPro" id="IPR003961">
    <property type="entry name" value="FN3_dom"/>
</dbReference>
<dbReference type="Pfam" id="PF20009">
    <property type="entry name" value="GEVED"/>
    <property type="match status" value="1"/>
</dbReference>
<evidence type="ECO:0000256" key="2">
    <source>
        <dbReference type="SAM" id="SignalP"/>
    </source>
</evidence>
<dbReference type="InterPro" id="IPR026444">
    <property type="entry name" value="Secre_tail"/>
</dbReference>
<accession>A0ABT2IU71</accession>
<dbReference type="InterPro" id="IPR045474">
    <property type="entry name" value="GEVED"/>
</dbReference>
<dbReference type="CDD" id="cd00063">
    <property type="entry name" value="FN3"/>
    <property type="match status" value="1"/>
</dbReference>
<feature type="chain" id="PRO_5045132409" evidence="2">
    <location>
        <begin position="20"/>
        <end position="976"/>
    </location>
</feature>
<dbReference type="SUPFAM" id="SSF55486">
    <property type="entry name" value="Metalloproteases ('zincins'), catalytic domain"/>
    <property type="match status" value="1"/>
</dbReference>
<sequence length="976" mass="103803">MKKIFTSVFSLCMFAAATAQWTPSTGRSGEVIQRSDIKGYYNLDISLLRTQLSGAQEMGKNAKPIAVALPTLDGKIERFNVYSFPVVDKALADQYQLGSYVGVGIDDPSKYLRFSLAPNDFQSMIIKDGVYQFIEPQNASKTVYGVHAKTTDAGSQGFLCSMDEDILSKSEIAKLYNTNKSFTNNPSDFSKSSDKKYRTLRLALSVTAEYTAYFGGTQAGALVAMNATLSRVNGVFEKDMGLHMNMVNYPALVYMDAATDPYSPAAQMNNWNVQLQQTLTSVVGNENYDIGHLFGRSGGGGNAGCIGCICVNPATPTTKAKGSGFTSPANAIPQGDTFDIDYVAHEMGHQLGANHTFSHALESSGVNMEPGSGSTIMGYAGITGANVQMNSDPYFHVVSIIQMQNNMVAKTCDVETSVTNNPPVISALNDYAIPKGTAFALTGNAIDPEGNPMTYTWEQFDNAAATVTSVNGNTGVGPLFRSILPSTSLTRYFPKLNTVLGGNLSSAADWETVSSRARSTNFVFTARDNSPIAAEQQTNSALQKINVGNEGPFQVTSATVYNNAAGAVTWNVVNTNSGIYNAPNVKIDYTADNGVTWVVLTPSTPNDGAEAFTFSSLATGAAIKIRVSAVGNVFYAIGNATVAASMATCSSTATTGVAASGLTISSGNISWAPVQGATYSLRYRKTGSTTWVTVNVPTNSYYIAGLADTTQYEVQVANICGSTTGDYSASTNFNTLAYALCTNSSGNFDDEFISNVSVTPVGMSVVSNASSGSSYTDYTADPSKVITLRQGSSGNAISVTKAWTGQSYNEGVSAWIDFNRDGNFSDSEKIFTSASNMVTPVSGTFSVPANAYTDSKVIMRVAMSYENQPENGCNPFAYGEIEDYPVQIQLSLGTNEVNGANNNGIQIYPNPVTDILNVTKVSDKAAYKIYNTAGQLVGDGNINSGKINVSSLVKGGYVITIDEKGKEQFRSKFIKK</sequence>
<gene>
    <name evidence="4" type="ORF">N0B48_10870</name>
</gene>
<protein>
    <submittedName>
        <fullName evidence="4">M12 family metallo-peptidase</fullName>
    </submittedName>
</protein>
<dbReference type="RefSeq" id="WP_259838828.1">
    <property type="nucleotide sequence ID" value="NZ_JAOAMU010000003.1"/>
</dbReference>
<comment type="caution">
    <text evidence="4">The sequence shown here is derived from an EMBL/GenBank/DDBJ whole genome shotgun (WGS) entry which is preliminary data.</text>
</comment>
<dbReference type="Pfam" id="PF18962">
    <property type="entry name" value="Por_Secre_tail"/>
    <property type="match status" value="1"/>
</dbReference>
<proteinExistence type="predicted"/>
<dbReference type="Gene3D" id="3.40.390.10">
    <property type="entry name" value="Collagenase (Catalytic Domain)"/>
    <property type="match status" value="1"/>
</dbReference>
<name>A0ABT2IU71_9FLAO</name>
<keyword evidence="5" id="KW-1185">Reference proteome</keyword>
<reference evidence="4 5" key="1">
    <citation type="submission" date="2022-09" db="EMBL/GenBank/DDBJ databases">
        <title>Chryseobacterium oleae sp.nov., isolated from the inter-root soil of Pyrola calliantha H. Andr. in Tibet.</title>
        <authorList>
            <person name="Li Z."/>
        </authorList>
    </citation>
    <scope>NUCLEOTIDE SEQUENCE [LARGE SCALE GENOMIC DNA]</scope>
    <source>
        <strain evidence="5">pc1-10</strain>
    </source>
</reference>
<dbReference type="InterPro" id="IPR024079">
    <property type="entry name" value="MetalloPept_cat_dom_sf"/>
</dbReference>
<evidence type="ECO:0000256" key="1">
    <source>
        <dbReference type="ARBA" id="ARBA00022729"/>
    </source>
</evidence>
<feature type="domain" description="Fibronectin type-III" evidence="3">
    <location>
        <begin position="653"/>
        <end position="738"/>
    </location>
</feature>
<evidence type="ECO:0000313" key="5">
    <source>
        <dbReference type="Proteomes" id="UP001525566"/>
    </source>
</evidence>
<dbReference type="InterPro" id="IPR013783">
    <property type="entry name" value="Ig-like_fold"/>
</dbReference>
<organism evidence="4 5">
    <name type="scientific">Chryseobacterium herbae</name>
    <dbReference type="NCBI Taxonomy" id="2976476"/>
    <lineage>
        <taxon>Bacteria</taxon>
        <taxon>Pseudomonadati</taxon>
        <taxon>Bacteroidota</taxon>
        <taxon>Flavobacteriia</taxon>
        <taxon>Flavobacteriales</taxon>
        <taxon>Weeksellaceae</taxon>
        <taxon>Chryseobacterium group</taxon>
        <taxon>Chryseobacterium</taxon>
    </lineage>
</organism>
<keyword evidence="1 2" id="KW-0732">Signal</keyword>
<feature type="signal peptide" evidence="2">
    <location>
        <begin position="1"/>
        <end position="19"/>
    </location>
</feature>
<evidence type="ECO:0000313" key="4">
    <source>
        <dbReference type="EMBL" id="MCT2562394.1"/>
    </source>
</evidence>
<evidence type="ECO:0000259" key="3">
    <source>
        <dbReference type="PROSITE" id="PS50853"/>
    </source>
</evidence>
<dbReference type="InterPro" id="IPR036116">
    <property type="entry name" value="FN3_sf"/>
</dbReference>